<dbReference type="PANTHER" id="PTHR40078">
    <property type="entry name" value="INTEGRAL MEMBRANE PROTEIN-RELATED"/>
    <property type="match status" value="1"/>
</dbReference>
<evidence type="ECO:0000313" key="2">
    <source>
        <dbReference type="EMBL" id="OOP72309.1"/>
    </source>
</evidence>
<keyword evidence="1" id="KW-0812">Transmembrane</keyword>
<evidence type="ECO:0000313" key="3">
    <source>
        <dbReference type="Proteomes" id="UP000190959"/>
    </source>
</evidence>
<dbReference type="Gene3D" id="3.40.50.300">
    <property type="entry name" value="P-loop containing nucleotide triphosphate hydrolases"/>
    <property type="match status" value="1"/>
</dbReference>
<keyword evidence="1" id="KW-1133">Transmembrane helix</keyword>
<comment type="caution">
    <text evidence="2">The sequence shown here is derived from an EMBL/GenBank/DDBJ whole genome shotgun (WGS) entry which is preliminary data.</text>
</comment>
<dbReference type="SUPFAM" id="SSF52540">
    <property type="entry name" value="P-loop containing nucleoside triphosphate hydrolases"/>
    <property type="match status" value="1"/>
</dbReference>
<dbReference type="Proteomes" id="UP000190959">
    <property type="component" value="Unassembled WGS sequence"/>
</dbReference>
<feature type="transmembrane region" description="Helical" evidence="1">
    <location>
        <begin position="12"/>
        <end position="33"/>
    </location>
</feature>
<dbReference type="InterPro" id="IPR027417">
    <property type="entry name" value="P-loop_NTPase"/>
</dbReference>
<dbReference type="Pfam" id="PF13189">
    <property type="entry name" value="Cytidylate_kin2"/>
    <property type="match status" value="1"/>
</dbReference>
<dbReference type="RefSeq" id="WP_078116127.1">
    <property type="nucleotide sequence ID" value="NZ_MWMH01000005.1"/>
</dbReference>
<protein>
    <recommendedName>
        <fullName evidence="4">Cytidylate kinase</fullName>
    </recommendedName>
</protein>
<dbReference type="EMBL" id="MWMH01000005">
    <property type="protein sequence ID" value="OOP72309.1"/>
    <property type="molecule type" value="Genomic_DNA"/>
</dbReference>
<dbReference type="PANTHER" id="PTHR40078:SF1">
    <property type="entry name" value="INTEGRAL MEMBRANE PROTEIN"/>
    <property type="match status" value="1"/>
</dbReference>
<name>A0A1S9N482_CLOBE</name>
<reference evidence="2 3" key="1">
    <citation type="submission" date="2017-02" db="EMBL/GenBank/DDBJ databases">
        <title>Genome sequence of Clostridium beijerinckii Br21.</title>
        <authorList>
            <person name="Fonseca B.C."/>
            <person name="Guazzaroni M.E."/>
            <person name="Riano-Pachon D.M."/>
            <person name="Reginatto V."/>
        </authorList>
    </citation>
    <scope>NUCLEOTIDE SEQUENCE [LARGE SCALE GENOMIC DNA]</scope>
    <source>
        <strain evidence="2 3">Br21</strain>
    </source>
</reference>
<gene>
    <name evidence="2" type="ORF">CBEIBR21_15330</name>
</gene>
<proteinExistence type="predicted"/>
<feature type="transmembrane region" description="Helical" evidence="1">
    <location>
        <begin position="81"/>
        <end position="105"/>
    </location>
</feature>
<evidence type="ECO:0008006" key="4">
    <source>
        <dbReference type="Google" id="ProtNLM"/>
    </source>
</evidence>
<feature type="transmembrane region" description="Helical" evidence="1">
    <location>
        <begin position="117"/>
        <end position="140"/>
    </location>
</feature>
<sequence length="438" mass="49306">MSRKELVKRYVIFLFGLFFNSFGVAFVTKASLGTSPIAAIPYTLSLIIPKLSLGSWTIIFSLVLIFIQLILLRKDANKVELLLQIIVSFIFGYFIDISMLCLKAFATEVYAVKIISLLFGCVILAFGAYLEIIADVVMLPGDAFVRTIAKVIKKEYGGVRVCSDISMTVVAGVLCLICFGKLLGVREGTVIAALIVGNIIRCLSKLLKRFTYILLPENKVKQETNVTVSEDNFVVTISREFGSGGREIGKKIAKKLGIAYYDSELIQMTANESGYAVEYVAENEQKLTNSLLHDLYSQYTAAITEEDMPRFEHLFHTEAKVIREIAAKESCVIVGRLASYILCDHENAMNVFISSDMDKKIKHVMDRDGISKTEAEKKIYKVEKERRNHCHYFTHKEWNDVKNYDIVIKSSKYGIEKTADTLSEIIKRNIQGIKENVV</sequence>
<organism evidence="2 3">
    <name type="scientific">Clostridium beijerinckii</name>
    <name type="common">Clostridium MP</name>
    <dbReference type="NCBI Taxonomy" id="1520"/>
    <lineage>
        <taxon>Bacteria</taxon>
        <taxon>Bacillati</taxon>
        <taxon>Bacillota</taxon>
        <taxon>Clostridia</taxon>
        <taxon>Eubacteriales</taxon>
        <taxon>Clostridiaceae</taxon>
        <taxon>Clostridium</taxon>
    </lineage>
</organism>
<evidence type="ECO:0000256" key="1">
    <source>
        <dbReference type="SAM" id="Phobius"/>
    </source>
</evidence>
<feature type="transmembrane region" description="Helical" evidence="1">
    <location>
        <begin position="161"/>
        <end position="183"/>
    </location>
</feature>
<dbReference type="Pfam" id="PF19700">
    <property type="entry name" value="DUF6198"/>
    <property type="match status" value="1"/>
</dbReference>
<feature type="transmembrane region" description="Helical" evidence="1">
    <location>
        <begin position="53"/>
        <end position="72"/>
    </location>
</feature>
<dbReference type="AlphaFoldDB" id="A0A1S9N482"/>
<accession>A0A1S9N482</accession>
<dbReference type="InterPro" id="IPR038750">
    <property type="entry name" value="YczE/YyaS-like"/>
</dbReference>
<keyword evidence="1" id="KW-0472">Membrane</keyword>